<sequence length="409" mass="46076">MASPHQATKLKVMEMLNHINKREWHMSTRHLRNKEKWFQSYFWEFGTYELTTRMSSCDSFEDFPVPATSVTQEGTAAPDAPPGLSPDQATRVWERHPPRCEQLVQRKLGLLNFVGELELGADLLCPLFLVASVDNNEKVAKRVCIDCISGAGSTTRLKQAGMEFSVWIFKHAVDRQLKVMAPLILSGVIKLLTGSSPVKEMLLPNRCELFCYQAIGQLAQRAPHLFSGSTEMVIRLFEALKVEAVSTRSNIQEALASLTGAFKDCSSEVAAELEALLLKHVKAEEDEARFCSVLWASRWNSFTHTPSRYLCMLGAADTKLDIREMAQQGLVPPKNEKTGAADAAYPSLKQMLDYIYQQQDRIRSPAPIGEQILLFPSKTYVAMIEFLKKCFEAERKDMLVVLRVKSHCQ</sequence>
<keyword evidence="1" id="KW-0677">Repeat</keyword>
<gene>
    <name evidence="3" type="ORF">R1flu_023586</name>
</gene>
<dbReference type="InterPro" id="IPR024372">
    <property type="entry name" value="Ecm29_N"/>
</dbReference>
<dbReference type="Proteomes" id="UP001605036">
    <property type="component" value="Unassembled WGS sequence"/>
</dbReference>
<evidence type="ECO:0000313" key="3">
    <source>
        <dbReference type="EMBL" id="KAL2611894.1"/>
    </source>
</evidence>
<feature type="domain" description="Proteasome component Ecm29 N-terminal" evidence="2">
    <location>
        <begin position="143"/>
        <end position="314"/>
    </location>
</feature>
<proteinExistence type="predicted"/>
<reference evidence="3 4" key="1">
    <citation type="submission" date="2024-09" db="EMBL/GenBank/DDBJ databases">
        <title>Chromosome-scale assembly of Riccia fluitans.</title>
        <authorList>
            <person name="Paukszto L."/>
            <person name="Sawicki J."/>
            <person name="Karawczyk K."/>
            <person name="Piernik-Szablinska J."/>
            <person name="Szczecinska M."/>
            <person name="Mazdziarz M."/>
        </authorList>
    </citation>
    <scope>NUCLEOTIDE SEQUENCE [LARGE SCALE GENOMIC DNA]</scope>
    <source>
        <strain evidence="3">Rf_01</strain>
        <tissue evidence="3">Aerial parts of the thallus</tissue>
    </source>
</reference>
<name>A0ABD1XSY9_9MARC</name>
<organism evidence="3 4">
    <name type="scientific">Riccia fluitans</name>
    <dbReference type="NCBI Taxonomy" id="41844"/>
    <lineage>
        <taxon>Eukaryota</taxon>
        <taxon>Viridiplantae</taxon>
        <taxon>Streptophyta</taxon>
        <taxon>Embryophyta</taxon>
        <taxon>Marchantiophyta</taxon>
        <taxon>Marchantiopsida</taxon>
        <taxon>Marchantiidae</taxon>
        <taxon>Marchantiales</taxon>
        <taxon>Ricciaceae</taxon>
        <taxon>Riccia</taxon>
    </lineage>
</organism>
<dbReference type="AlphaFoldDB" id="A0ABD1XSY9"/>
<evidence type="ECO:0000256" key="1">
    <source>
        <dbReference type="ARBA" id="ARBA00022737"/>
    </source>
</evidence>
<evidence type="ECO:0000259" key="2">
    <source>
        <dbReference type="Pfam" id="PF13001"/>
    </source>
</evidence>
<dbReference type="PANTHER" id="PTHR23346">
    <property type="entry name" value="TRANSLATIONAL ACTIVATOR GCN1-RELATED"/>
    <property type="match status" value="1"/>
</dbReference>
<comment type="caution">
    <text evidence="3">The sequence shown here is derived from an EMBL/GenBank/DDBJ whole genome shotgun (WGS) entry which is preliminary data.</text>
</comment>
<evidence type="ECO:0000313" key="4">
    <source>
        <dbReference type="Proteomes" id="UP001605036"/>
    </source>
</evidence>
<protein>
    <recommendedName>
        <fullName evidence="2">Proteasome component Ecm29 N-terminal domain-containing protein</fullName>
    </recommendedName>
</protein>
<feature type="domain" description="Proteasome component Ecm29 N-terminal" evidence="2">
    <location>
        <begin position="74"/>
        <end position="142"/>
    </location>
</feature>
<dbReference type="Pfam" id="PF13001">
    <property type="entry name" value="ECM29_N"/>
    <property type="match status" value="2"/>
</dbReference>
<dbReference type="PANTHER" id="PTHR23346:SF19">
    <property type="entry name" value="PROTEASOME ADAPTER AND SCAFFOLD PROTEIN ECM29"/>
    <property type="match status" value="1"/>
</dbReference>
<dbReference type="EMBL" id="JBHFFA010000007">
    <property type="protein sequence ID" value="KAL2611894.1"/>
    <property type="molecule type" value="Genomic_DNA"/>
</dbReference>
<keyword evidence="4" id="KW-1185">Reference proteome</keyword>
<accession>A0ABD1XSY9</accession>